<dbReference type="PANTHER" id="PTHR44103:SF1">
    <property type="entry name" value="PROPROTEIN CONVERTASE P"/>
    <property type="match status" value="1"/>
</dbReference>
<dbReference type="SUPFAM" id="SSF69318">
    <property type="entry name" value="Integrin alpha N-terminal domain"/>
    <property type="match status" value="1"/>
</dbReference>
<dbReference type="PANTHER" id="PTHR44103">
    <property type="entry name" value="PROPROTEIN CONVERTASE P"/>
    <property type="match status" value="1"/>
</dbReference>
<dbReference type="PROSITE" id="PS51257">
    <property type="entry name" value="PROKAR_LIPOPROTEIN"/>
    <property type="match status" value="1"/>
</dbReference>
<dbReference type="EMBL" id="RQJP01000004">
    <property type="protein sequence ID" value="RRB12817.1"/>
    <property type="molecule type" value="Genomic_DNA"/>
</dbReference>
<dbReference type="GO" id="GO:0020037">
    <property type="term" value="F:heme binding"/>
    <property type="evidence" value="ECO:0007669"/>
    <property type="project" value="InterPro"/>
</dbReference>
<reference evidence="2 3" key="1">
    <citation type="submission" date="2018-11" db="EMBL/GenBank/DDBJ databases">
        <authorList>
            <person name="Zhou Z."/>
            <person name="Wang G."/>
        </authorList>
    </citation>
    <scope>NUCLEOTIDE SEQUENCE [LARGE SCALE GENOMIC DNA]</scope>
    <source>
        <strain evidence="2 3">KCTC42998</strain>
    </source>
</reference>
<dbReference type="InterPro" id="IPR036909">
    <property type="entry name" value="Cyt_c-like_dom_sf"/>
</dbReference>
<dbReference type="SUPFAM" id="SSF46626">
    <property type="entry name" value="Cytochrome c"/>
    <property type="match status" value="1"/>
</dbReference>
<proteinExistence type="predicted"/>
<gene>
    <name evidence="2" type="ORF">EHT87_21820</name>
</gene>
<dbReference type="AlphaFoldDB" id="A0A3P1CHR5"/>
<keyword evidence="1" id="KW-0732">Signal</keyword>
<evidence type="ECO:0000313" key="3">
    <source>
        <dbReference type="Proteomes" id="UP000274271"/>
    </source>
</evidence>
<dbReference type="OrthoDB" id="1391917at2"/>
<keyword evidence="3" id="KW-1185">Reference proteome</keyword>
<dbReference type="GO" id="GO:0009055">
    <property type="term" value="F:electron transfer activity"/>
    <property type="evidence" value="ECO:0007669"/>
    <property type="project" value="InterPro"/>
</dbReference>
<name>A0A3P1CHR5_9BACT</name>
<comment type="caution">
    <text evidence="2">The sequence shown here is derived from an EMBL/GenBank/DDBJ whole genome shotgun (WGS) entry which is preliminary data.</text>
</comment>
<dbReference type="InterPro" id="IPR013517">
    <property type="entry name" value="FG-GAP"/>
</dbReference>
<evidence type="ECO:0000256" key="1">
    <source>
        <dbReference type="ARBA" id="ARBA00022729"/>
    </source>
</evidence>
<evidence type="ECO:0000313" key="2">
    <source>
        <dbReference type="EMBL" id="RRB12817.1"/>
    </source>
</evidence>
<dbReference type="RefSeq" id="WP_124908766.1">
    <property type="nucleotide sequence ID" value="NZ_RQJP01000004.1"/>
</dbReference>
<organism evidence="2 3">
    <name type="scientific">Larkinella knui</name>
    <dbReference type="NCBI Taxonomy" id="2025310"/>
    <lineage>
        <taxon>Bacteria</taxon>
        <taxon>Pseudomonadati</taxon>
        <taxon>Bacteroidota</taxon>
        <taxon>Cytophagia</taxon>
        <taxon>Cytophagales</taxon>
        <taxon>Spirosomataceae</taxon>
        <taxon>Larkinella</taxon>
    </lineage>
</organism>
<accession>A0A3P1CHR5</accession>
<dbReference type="Gene3D" id="2.130.10.130">
    <property type="entry name" value="Integrin alpha, N-terminal"/>
    <property type="match status" value="2"/>
</dbReference>
<protein>
    <submittedName>
        <fullName evidence="2">VCBS repeat-containing protein</fullName>
    </submittedName>
</protein>
<dbReference type="InterPro" id="IPR028994">
    <property type="entry name" value="Integrin_alpha_N"/>
</dbReference>
<dbReference type="Proteomes" id="UP000274271">
    <property type="component" value="Unassembled WGS sequence"/>
</dbReference>
<sequence length="506" mass="55865">MKKRSFFTIISGISVAIGSLFLGSCQSGSSTSDAPEDPVLAEGKRLAQQYCSTCHLPVDPDALDKETWTRQVLPAMALRLGLEVWQGNHYYQPANAQISQADWIKLVNYYEKLAPEKPKTARVPEPPVEDWAIFTLKKPKTVSPETATTTLVAIDAANGSIYSGNSTDNGLYRWDKNLNATLVSTLPSPAVHLNFAAPSQAVVTCIGDMKAIDVPKGAVLTLSLDGQKPPEPLAANLVRPVQTTAGDFNHDGLTDWIVCGFGHLTGGLYLLKQGPDHQFERISIRDVPGATQALTGDFNHDGWLDAMVLFAHADEGIWLFLNDRKGGFTEKNLLRFPPVYGSTHFQLADFNRDGQLDILYTSGDNGDYSKILKPFHGVYLFLNQGNFRYQQAWFYPINGCTKAVAADFDGDGDLDLTTIAFFADLKNKPAETFLYFEQDKPLHFRPHAVPVSAYGRWICLDVADCDRDGDPDVVLGNYSQGFINQPDLKPAWNPHLPLIVLENKTR</sequence>
<dbReference type="Pfam" id="PF13517">
    <property type="entry name" value="FG-GAP_3"/>
    <property type="match status" value="2"/>
</dbReference>